<dbReference type="CDD" id="cd01561">
    <property type="entry name" value="CBS_like"/>
    <property type="match status" value="1"/>
</dbReference>
<dbReference type="NCBIfam" id="TIGR01136">
    <property type="entry name" value="cysKM"/>
    <property type="match status" value="1"/>
</dbReference>
<sequence length="303" mass="32122">MINRNGLTSFIGNTPLIRLTFPDGSGGAQIWCKLEFMNPGGSCKDRTCLGILESMESTKMLKPGDALIEASGGNTAVSLAMIAAARKYPLTIVMPDTVPPERKRLLSAYGANLVLTPPANGMKGSIAKALEIAESKKRIFMINQFENPANPEIHRRTTAAEILRDLGRVPDVLVAGVGTGGTITGVGEVFKEKNPHTRVVAVEPSDSAILSGGNPGPHRIPGIGAGFVPRVLNTDIIDDVAVVTYQEAVKAVKTLAEKEGIFVGLSSGAALHAAMRQAQRLDPKKVVVTILCDAGERYVCSWP</sequence>
<feature type="domain" description="Tryptophan synthase beta chain-like PALP" evidence="12">
    <location>
        <begin position="8"/>
        <end position="293"/>
    </location>
</feature>
<dbReference type="Proteomes" id="UP000807825">
    <property type="component" value="Unassembled WGS sequence"/>
</dbReference>
<dbReference type="GO" id="GO:0005737">
    <property type="term" value="C:cytoplasm"/>
    <property type="evidence" value="ECO:0007669"/>
    <property type="project" value="UniProtKB-ARBA"/>
</dbReference>
<feature type="modified residue" description="N6-(pyridoxal phosphate)lysine" evidence="11">
    <location>
        <position position="44"/>
    </location>
</feature>
<feature type="binding site" evidence="10">
    <location>
        <position position="266"/>
    </location>
    <ligand>
        <name>pyridoxal 5'-phosphate</name>
        <dbReference type="ChEBI" id="CHEBI:597326"/>
    </ligand>
</feature>
<comment type="catalytic activity">
    <reaction evidence="9">
        <text>O-acetyl-L-serine + hydrogen sulfide = L-cysteine + acetate</text>
        <dbReference type="Rhea" id="RHEA:14829"/>
        <dbReference type="ChEBI" id="CHEBI:29919"/>
        <dbReference type="ChEBI" id="CHEBI:30089"/>
        <dbReference type="ChEBI" id="CHEBI:35235"/>
        <dbReference type="ChEBI" id="CHEBI:58340"/>
        <dbReference type="EC" id="2.5.1.47"/>
    </reaction>
</comment>
<dbReference type="EMBL" id="JACRDE010000398">
    <property type="protein sequence ID" value="MBI5250867.1"/>
    <property type="molecule type" value="Genomic_DNA"/>
</dbReference>
<proteinExistence type="inferred from homology"/>
<dbReference type="InterPro" id="IPR036052">
    <property type="entry name" value="TrpB-like_PALP_sf"/>
</dbReference>
<evidence type="ECO:0000256" key="9">
    <source>
        <dbReference type="ARBA" id="ARBA00047931"/>
    </source>
</evidence>
<dbReference type="GO" id="GO:0006535">
    <property type="term" value="P:cysteine biosynthetic process from serine"/>
    <property type="evidence" value="ECO:0007669"/>
    <property type="project" value="InterPro"/>
</dbReference>
<evidence type="ECO:0000256" key="7">
    <source>
        <dbReference type="ARBA" id="ARBA00022898"/>
    </source>
</evidence>
<comment type="cofactor">
    <cofactor evidence="1 10">
        <name>pyridoxal 5'-phosphate</name>
        <dbReference type="ChEBI" id="CHEBI:597326"/>
    </cofactor>
</comment>
<dbReference type="InterPro" id="IPR050214">
    <property type="entry name" value="Cys_Synth/Cystath_Beta-Synth"/>
</dbReference>
<evidence type="ECO:0000256" key="5">
    <source>
        <dbReference type="ARBA" id="ARBA00022605"/>
    </source>
</evidence>
<evidence type="ECO:0000259" key="12">
    <source>
        <dbReference type="Pfam" id="PF00291"/>
    </source>
</evidence>
<dbReference type="Pfam" id="PF00291">
    <property type="entry name" value="PALP"/>
    <property type="match status" value="1"/>
</dbReference>
<dbReference type="Gene3D" id="3.40.50.1100">
    <property type="match status" value="2"/>
</dbReference>
<protein>
    <recommendedName>
        <fullName evidence="4">cysteine synthase</fullName>
        <ecNumber evidence="4">2.5.1.47</ecNumber>
    </recommendedName>
</protein>
<dbReference type="FunFam" id="3.40.50.1100:FF:000067">
    <property type="entry name" value="Cysteine synthase"/>
    <property type="match status" value="1"/>
</dbReference>
<dbReference type="NCBIfam" id="TIGR01139">
    <property type="entry name" value="cysK"/>
    <property type="match status" value="1"/>
</dbReference>
<comment type="pathway">
    <text evidence="2">Amino-acid biosynthesis; L-cysteine biosynthesis; L-cysteine from L-serine: step 2/2.</text>
</comment>
<evidence type="ECO:0000256" key="10">
    <source>
        <dbReference type="PIRSR" id="PIRSR605856-50"/>
    </source>
</evidence>
<dbReference type="EC" id="2.5.1.47" evidence="4"/>
<dbReference type="InterPro" id="IPR005856">
    <property type="entry name" value="Cys_synth"/>
</dbReference>
<organism evidence="13 14">
    <name type="scientific">Desulfomonile tiedjei</name>
    <dbReference type="NCBI Taxonomy" id="2358"/>
    <lineage>
        <taxon>Bacteria</taxon>
        <taxon>Pseudomonadati</taxon>
        <taxon>Thermodesulfobacteriota</taxon>
        <taxon>Desulfomonilia</taxon>
        <taxon>Desulfomonilales</taxon>
        <taxon>Desulfomonilaceae</taxon>
        <taxon>Desulfomonile</taxon>
    </lineage>
</organism>
<comment type="caution">
    <text evidence="13">The sequence shown here is derived from an EMBL/GenBank/DDBJ whole genome shotgun (WGS) entry which is preliminary data.</text>
</comment>
<evidence type="ECO:0000256" key="1">
    <source>
        <dbReference type="ARBA" id="ARBA00001933"/>
    </source>
</evidence>
<evidence type="ECO:0000313" key="13">
    <source>
        <dbReference type="EMBL" id="MBI5250867.1"/>
    </source>
</evidence>
<dbReference type="GO" id="GO:0004124">
    <property type="term" value="F:cysteine synthase activity"/>
    <property type="evidence" value="ECO:0007669"/>
    <property type="project" value="UniProtKB-EC"/>
</dbReference>
<gene>
    <name evidence="13" type="primary">cysK</name>
    <name evidence="13" type="ORF">HY912_15375</name>
</gene>
<feature type="binding site" evidence="10">
    <location>
        <begin position="178"/>
        <end position="182"/>
    </location>
    <ligand>
        <name>pyridoxal 5'-phosphate</name>
        <dbReference type="ChEBI" id="CHEBI:597326"/>
    </ligand>
</feature>
<evidence type="ECO:0000256" key="6">
    <source>
        <dbReference type="ARBA" id="ARBA00022679"/>
    </source>
</evidence>
<name>A0A9D6V8C3_9BACT</name>
<accession>A0A9D6V8C3</accession>
<dbReference type="InterPro" id="IPR005859">
    <property type="entry name" value="CysK"/>
</dbReference>
<feature type="binding site" evidence="10">
    <location>
        <position position="74"/>
    </location>
    <ligand>
        <name>pyridoxal 5'-phosphate</name>
        <dbReference type="ChEBI" id="CHEBI:597326"/>
    </ligand>
</feature>
<dbReference type="SUPFAM" id="SSF53686">
    <property type="entry name" value="Tryptophan synthase beta subunit-like PLP-dependent enzymes"/>
    <property type="match status" value="1"/>
</dbReference>
<keyword evidence="7 10" id="KW-0663">Pyridoxal phosphate</keyword>
<dbReference type="AlphaFoldDB" id="A0A9D6V8C3"/>
<reference evidence="13" key="1">
    <citation type="submission" date="2020-07" db="EMBL/GenBank/DDBJ databases">
        <title>Huge and variable diversity of episymbiotic CPR bacteria and DPANN archaea in groundwater ecosystems.</title>
        <authorList>
            <person name="He C.Y."/>
            <person name="Keren R."/>
            <person name="Whittaker M."/>
            <person name="Farag I.F."/>
            <person name="Doudna J."/>
            <person name="Cate J.H.D."/>
            <person name="Banfield J.F."/>
        </authorList>
    </citation>
    <scope>NUCLEOTIDE SEQUENCE</scope>
    <source>
        <strain evidence="13">NC_groundwater_1664_Pr3_B-0.1um_52_9</strain>
    </source>
</reference>
<evidence type="ECO:0000256" key="8">
    <source>
        <dbReference type="ARBA" id="ARBA00023192"/>
    </source>
</evidence>
<evidence type="ECO:0000256" key="11">
    <source>
        <dbReference type="PIRSR" id="PIRSR605856-51"/>
    </source>
</evidence>
<keyword evidence="5" id="KW-0028">Amino-acid biosynthesis</keyword>
<evidence type="ECO:0000256" key="2">
    <source>
        <dbReference type="ARBA" id="ARBA00004962"/>
    </source>
</evidence>
<dbReference type="PANTHER" id="PTHR10314">
    <property type="entry name" value="CYSTATHIONINE BETA-SYNTHASE"/>
    <property type="match status" value="1"/>
</dbReference>
<evidence type="ECO:0000256" key="4">
    <source>
        <dbReference type="ARBA" id="ARBA00012681"/>
    </source>
</evidence>
<keyword evidence="6 13" id="KW-0808">Transferase</keyword>
<comment type="similarity">
    <text evidence="3">Belongs to the cysteine synthase/cystathionine beta-synthase family.</text>
</comment>
<evidence type="ECO:0000256" key="3">
    <source>
        <dbReference type="ARBA" id="ARBA00007103"/>
    </source>
</evidence>
<keyword evidence="8" id="KW-0198">Cysteine biosynthesis</keyword>
<dbReference type="InterPro" id="IPR001926">
    <property type="entry name" value="TrpB-like_PALP"/>
</dbReference>
<evidence type="ECO:0000313" key="14">
    <source>
        <dbReference type="Proteomes" id="UP000807825"/>
    </source>
</evidence>